<dbReference type="GO" id="GO:0004139">
    <property type="term" value="F:deoxyribose-phosphate aldolase activity"/>
    <property type="evidence" value="ECO:0007669"/>
    <property type="project" value="UniProtKB-EC"/>
</dbReference>
<reference evidence="8" key="1">
    <citation type="submission" date="2019-08" db="EMBL/GenBank/DDBJ databases">
        <authorList>
            <person name="Kucharzyk K."/>
            <person name="Murdoch R.W."/>
            <person name="Higgins S."/>
            <person name="Loffler F."/>
        </authorList>
    </citation>
    <scope>NUCLEOTIDE SEQUENCE</scope>
</reference>
<dbReference type="PANTHER" id="PTHR10889:SF1">
    <property type="entry name" value="DEOXYRIBOSE-PHOSPHATE ALDOLASE"/>
    <property type="match status" value="1"/>
</dbReference>
<dbReference type="InterPro" id="IPR011343">
    <property type="entry name" value="DeoC"/>
</dbReference>
<dbReference type="GO" id="GO:0005737">
    <property type="term" value="C:cytoplasm"/>
    <property type="evidence" value="ECO:0007669"/>
    <property type="project" value="InterPro"/>
</dbReference>
<keyword evidence="5" id="KW-0704">Schiff base</keyword>
<evidence type="ECO:0000256" key="4">
    <source>
        <dbReference type="ARBA" id="ARBA00023239"/>
    </source>
</evidence>
<keyword evidence="3" id="KW-0963">Cytoplasm</keyword>
<dbReference type="GO" id="GO:0009264">
    <property type="term" value="P:deoxyribonucleotide catabolic process"/>
    <property type="evidence" value="ECO:0007669"/>
    <property type="project" value="InterPro"/>
</dbReference>
<dbReference type="InterPro" id="IPR013785">
    <property type="entry name" value="Aldolase_TIM"/>
</dbReference>
<evidence type="ECO:0000256" key="7">
    <source>
        <dbReference type="ARBA" id="ARBA00048791"/>
    </source>
</evidence>
<evidence type="ECO:0000256" key="5">
    <source>
        <dbReference type="ARBA" id="ARBA00023270"/>
    </source>
</evidence>
<dbReference type="InterPro" id="IPR028581">
    <property type="entry name" value="DeoC_typeI"/>
</dbReference>
<dbReference type="PANTHER" id="PTHR10889">
    <property type="entry name" value="DEOXYRIBOSE-PHOSPHATE ALDOLASE"/>
    <property type="match status" value="1"/>
</dbReference>
<dbReference type="Gene3D" id="3.20.20.70">
    <property type="entry name" value="Aldolase class I"/>
    <property type="match status" value="1"/>
</dbReference>
<accession>A0A644XS45</accession>
<keyword evidence="4 8" id="KW-0456">Lyase</keyword>
<dbReference type="SUPFAM" id="SSF51569">
    <property type="entry name" value="Aldolase"/>
    <property type="match status" value="1"/>
</dbReference>
<comment type="caution">
    <text evidence="8">The sequence shown here is derived from an EMBL/GenBank/DDBJ whole genome shotgun (WGS) entry which is preliminary data.</text>
</comment>
<dbReference type="SMART" id="SM01133">
    <property type="entry name" value="DeoC"/>
    <property type="match status" value="1"/>
</dbReference>
<protein>
    <recommendedName>
        <fullName evidence="2">deoxyribose-phosphate aldolase</fullName>
        <ecNumber evidence="2">4.1.2.4</ecNumber>
    </recommendedName>
    <alternativeName>
        <fullName evidence="6">2-deoxy-D-ribose 5-phosphate aldolase</fullName>
    </alternativeName>
</protein>
<evidence type="ECO:0000256" key="1">
    <source>
        <dbReference type="ARBA" id="ARBA00010936"/>
    </source>
</evidence>
<name>A0A644XS45_9ZZZZ</name>
<evidence type="ECO:0000256" key="6">
    <source>
        <dbReference type="ARBA" id="ARBA00032755"/>
    </source>
</evidence>
<evidence type="ECO:0000313" key="8">
    <source>
        <dbReference type="EMBL" id="MPM16944.1"/>
    </source>
</evidence>
<dbReference type="GO" id="GO:0016052">
    <property type="term" value="P:carbohydrate catabolic process"/>
    <property type="evidence" value="ECO:0007669"/>
    <property type="project" value="TreeGrafter"/>
</dbReference>
<sequence>MDIQAFCHLIDHTLLKPQATRQEITAICLEAREHEFATVAIEPVYIPFAAQILKGSRTGITSAIAYPHGCWSIGAKCREIEACLRYGASDCDYVLDLGALKEAKYEKIRQEAKACREATGSAILKVILEVSLLADEEITRVSTICAEEGADFVKTSTGYLGSPTIKQVELMANAVQGSSTKVKAAGGFSTLERVEQALALGVERIGTSSSIKLIQAWGDKNP</sequence>
<dbReference type="EMBL" id="VSSQ01002705">
    <property type="protein sequence ID" value="MPM16944.1"/>
    <property type="molecule type" value="Genomic_DNA"/>
</dbReference>
<gene>
    <name evidence="8" type="primary">deoC2_4</name>
    <name evidence="8" type="ORF">SDC9_63326</name>
</gene>
<dbReference type="AlphaFoldDB" id="A0A644XS45"/>
<dbReference type="PIRSF" id="PIRSF001357">
    <property type="entry name" value="DeoC"/>
    <property type="match status" value="1"/>
</dbReference>
<dbReference type="NCBIfam" id="TIGR00126">
    <property type="entry name" value="deoC"/>
    <property type="match status" value="1"/>
</dbReference>
<dbReference type="HAMAP" id="MF_00114">
    <property type="entry name" value="DeoC_type1"/>
    <property type="match status" value="1"/>
</dbReference>
<proteinExistence type="inferred from homology"/>
<dbReference type="EC" id="4.1.2.4" evidence="2"/>
<organism evidence="8">
    <name type="scientific">bioreactor metagenome</name>
    <dbReference type="NCBI Taxonomy" id="1076179"/>
    <lineage>
        <taxon>unclassified sequences</taxon>
        <taxon>metagenomes</taxon>
        <taxon>ecological metagenomes</taxon>
    </lineage>
</organism>
<dbReference type="InterPro" id="IPR002915">
    <property type="entry name" value="DeoC/FbaB/LacD_aldolase"/>
</dbReference>
<comment type="similarity">
    <text evidence="1">Belongs to the DeoC/FbaB aldolase family. DeoC type 1 subfamily.</text>
</comment>
<evidence type="ECO:0000256" key="3">
    <source>
        <dbReference type="ARBA" id="ARBA00022490"/>
    </source>
</evidence>
<dbReference type="CDD" id="cd00959">
    <property type="entry name" value="DeoC"/>
    <property type="match status" value="1"/>
</dbReference>
<comment type="catalytic activity">
    <reaction evidence="7">
        <text>2-deoxy-D-ribose 5-phosphate = D-glyceraldehyde 3-phosphate + acetaldehyde</text>
        <dbReference type="Rhea" id="RHEA:12821"/>
        <dbReference type="ChEBI" id="CHEBI:15343"/>
        <dbReference type="ChEBI" id="CHEBI:59776"/>
        <dbReference type="ChEBI" id="CHEBI:62877"/>
        <dbReference type="EC" id="4.1.2.4"/>
    </reaction>
</comment>
<evidence type="ECO:0000256" key="2">
    <source>
        <dbReference type="ARBA" id="ARBA00012515"/>
    </source>
</evidence>
<dbReference type="Pfam" id="PF01791">
    <property type="entry name" value="DeoC"/>
    <property type="match status" value="1"/>
</dbReference>